<dbReference type="InterPro" id="IPR017853">
    <property type="entry name" value="GH"/>
</dbReference>
<dbReference type="Gene3D" id="2.60.40.10">
    <property type="entry name" value="Immunoglobulins"/>
    <property type="match status" value="1"/>
</dbReference>
<dbReference type="SMART" id="SM01217">
    <property type="entry name" value="Fn3_like"/>
    <property type="match status" value="1"/>
</dbReference>
<dbReference type="InterPro" id="IPR001764">
    <property type="entry name" value="Glyco_hydro_3_N"/>
</dbReference>
<reference evidence="4 5" key="1">
    <citation type="submission" date="2018-08" db="EMBL/GenBank/DDBJ databases">
        <title>A genome reference for cultivated species of the human gut microbiota.</title>
        <authorList>
            <person name="Zou Y."/>
            <person name="Xue W."/>
            <person name="Luo G."/>
        </authorList>
    </citation>
    <scope>NUCLEOTIDE SEQUENCE [LARGE SCALE GENOMIC DNA]</scope>
    <source>
        <strain evidence="4 5">AM13-21</strain>
    </source>
</reference>
<evidence type="ECO:0000313" key="4">
    <source>
        <dbReference type="EMBL" id="RHI83886.1"/>
    </source>
</evidence>
<comment type="caution">
    <text evidence="4">The sequence shown here is derived from an EMBL/GenBank/DDBJ whole genome shotgun (WGS) entry which is preliminary data.</text>
</comment>
<dbReference type="InterPro" id="IPR036881">
    <property type="entry name" value="Glyco_hydro_3_C_sf"/>
</dbReference>
<protein>
    <submittedName>
        <fullName evidence="4">Beta-glucosidase</fullName>
    </submittedName>
</protein>
<dbReference type="SUPFAM" id="SSF51445">
    <property type="entry name" value="(Trans)glycosidases"/>
    <property type="match status" value="1"/>
</dbReference>
<dbReference type="PANTHER" id="PTHR42715:SF10">
    <property type="entry name" value="BETA-GLUCOSIDASE"/>
    <property type="match status" value="1"/>
</dbReference>
<evidence type="ECO:0000256" key="2">
    <source>
        <dbReference type="ARBA" id="ARBA00022801"/>
    </source>
</evidence>
<dbReference type="GO" id="GO:0005975">
    <property type="term" value="P:carbohydrate metabolic process"/>
    <property type="evidence" value="ECO:0007669"/>
    <property type="project" value="InterPro"/>
</dbReference>
<evidence type="ECO:0000313" key="5">
    <source>
        <dbReference type="Proteomes" id="UP000285777"/>
    </source>
</evidence>
<proteinExistence type="inferred from homology"/>
<dbReference type="PANTHER" id="PTHR42715">
    <property type="entry name" value="BETA-GLUCOSIDASE"/>
    <property type="match status" value="1"/>
</dbReference>
<feature type="domain" description="Fibronectin type III-like" evidence="3">
    <location>
        <begin position="660"/>
        <end position="731"/>
    </location>
</feature>
<dbReference type="Gene3D" id="3.40.50.1700">
    <property type="entry name" value="Glycoside hydrolase family 3 C-terminal domain"/>
    <property type="match status" value="1"/>
</dbReference>
<dbReference type="Pfam" id="PF01915">
    <property type="entry name" value="Glyco_hydro_3_C"/>
    <property type="match status" value="1"/>
</dbReference>
<evidence type="ECO:0000256" key="1">
    <source>
        <dbReference type="ARBA" id="ARBA00005336"/>
    </source>
</evidence>
<dbReference type="InterPro" id="IPR026891">
    <property type="entry name" value="Fn3-like"/>
</dbReference>
<dbReference type="GO" id="GO:0004553">
    <property type="term" value="F:hydrolase activity, hydrolyzing O-glycosyl compounds"/>
    <property type="evidence" value="ECO:0007669"/>
    <property type="project" value="InterPro"/>
</dbReference>
<dbReference type="Gene3D" id="3.20.20.300">
    <property type="entry name" value="Glycoside hydrolase, family 3, N-terminal domain"/>
    <property type="match status" value="1"/>
</dbReference>
<dbReference type="InterPro" id="IPR036962">
    <property type="entry name" value="Glyco_hydro_3_N_sf"/>
</dbReference>
<comment type="similarity">
    <text evidence="1">Belongs to the glycosyl hydrolase 3 family.</text>
</comment>
<dbReference type="AlphaFoldDB" id="A0A415BH81"/>
<dbReference type="Pfam" id="PF00933">
    <property type="entry name" value="Glyco_hydro_3"/>
    <property type="match status" value="1"/>
</dbReference>
<gene>
    <name evidence="4" type="ORF">DW150_20900</name>
</gene>
<evidence type="ECO:0000259" key="3">
    <source>
        <dbReference type="SMART" id="SM01217"/>
    </source>
</evidence>
<name>A0A415BH81_PHOVU</name>
<dbReference type="PRINTS" id="PR00133">
    <property type="entry name" value="GLHYDRLASE3"/>
</dbReference>
<dbReference type="Pfam" id="PF14310">
    <property type="entry name" value="Fn3-like"/>
    <property type="match status" value="1"/>
</dbReference>
<dbReference type="Proteomes" id="UP000285777">
    <property type="component" value="Unassembled WGS sequence"/>
</dbReference>
<keyword evidence="2" id="KW-0378">Hydrolase</keyword>
<dbReference type="InterPro" id="IPR050288">
    <property type="entry name" value="Cellulose_deg_GH3"/>
</dbReference>
<dbReference type="RefSeq" id="WP_118292103.1">
    <property type="nucleotide sequence ID" value="NZ_QRLF01000049.1"/>
</dbReference>
<accession>A0A415BH81</accession>
<organism evidence="4 5">
    <name type="scientific">Phocaeicola vulgatus</name>
    <name type="common">Bacteroides vulgatus</name>
    <dbReference type="NCBI Taxonomy" id="821"/>
    <lineage>
        <taxon>Bacteria</taxon>
        <taxon>Pseudomonadati</taxon>
        <taxon>Bacteroidota</taxon>
        <taxon>Bacteroidia</taxon>
        <taxon>Bacteroidales</taxon>
        <taxon>Bacteroidaceae</taxon>
        <taxon>Phocaeicola</taxon>
    </lineage>
</organism>
<dbReference type="InterPro" id="IPR013783">
    <property type="entry name" value="Ig-like_fold"/>
</dbReference>
<dbReference type="EMBL" id="QRLF01000049">
    <property type="protein sequence ID" value="RHI83886.1"/>
    <property type="molecule type" value="Genomic_DNA"/>
</dbReference>
<sequence>MNKKLSILAACTFGVFGSMSAQHQPRLGKSPINEIISAMTIDEKIDLLVGFSDEDTSDSIPSATIGFTKKIVPGAAGITRVIPRLDIPSIVLADGPAGLRIDPRRPGTDSTFYCTHFPVATSLASTWNAPLVKSVGNAIGNETLEYGVDILLAPATNIMRNPLCGRNFEYYSEDPILAGKLTSAMIQGIQQNGVGTSLKHFALNNQETNRTGNNVLVSPYVMHELYLKPFEIAIRESNPWTVMSSYNKVNGEYASESSLLLDSILRRQWGYKGPVMTDWLGGQDAVKQAVAGNDLLMPGLKKQRKVLKDAVENGKLSTHILDRNVQRILELIIKTSRFQQYAYTNTVDLGANARTSRMAAAEGMVLLKNDSLTLPLDKSRTGRIALFGISSYDFIPGGTGSGDVNRAYTISLAEGLKQAGFRLDEKLAELYDTYIKKETDALPEWLFGDPVRRIAEMEVSDTLIQAQASGPDMAVVTIGRISGECHDRNLTDDFLLSQTERKLIENVCTAFHQKGKKVTVILNTCGVLETSSWKEQPDAILVAWLAGQEGGNAVADILTGTVTPSGKLPMTWPVSYEDIPSASNFPLEGYKENIDSTCYKEGLFVGYRYYDTFDKPVSYPFGYGLSYTTFDYGNLSIEKKEDVVEISCQIINSGNKTGKEVVQVYVSFPDKNENYPTKELKGFAKTQILQPGETETVTVRIPLSYLKRYDETADCWKLPQGVFRFCVNSSVEDCRLTGKYNL</sequence>
<dbReference type="InterPro" id="IPR002772">
    <property type="entry name" value="Glyco_hydro_3_C"/>
</dbReference>
<dbReference type="SUPFAM" id="SSF52279">
    <property type="entry name" value="Beta-D-glucan exohydrolase, C-terminal domain"/>
    <property type="match status" value="1"/>
</dbReference>